<evidence type="ECO:0000313" key="2">
    <source>
        <dbReference type="Proteomes" id="UP000010077"/>
    </source>
</evidence>
<keyword evidence="2" id="KW-1185">Reference proteome</keyword>
<proteinExistence type="predicted"/>
<reference evidence="1 2" key="1">
    <citation type="journal article" date="2012" name="Proc. Natl. Acad. Sci. U.S.A.">
        <title>Genome streamlining and chemical defense in a coral reef symbiosis.</title>
        <authorList>
            <person name="Kwan J.C."/>
            <person name="Donia M.S."/>
            <person name="Han A.W."/>
            <person name="Hirose E."/>
            <person name="Haygood M.G."/>
            <person name="Schmidt E.W."/>
        </authorList>
    </citation>
    <scope>NUCLEOTIDE SEQUENCE [LARGE SCALE GENOMIC DNA]</scope>
    <source>
        <strain evidence="1 2">L2</strain>
    </source>
</reference>
<organism evidence="1 2">
    <name type="scientific">Candidatus Endolissoclinum faulkneri L2</name>
    <dbReference type="NCBI Taxonomy" id="1193729"/>
    <lineage>
        <taxon>Bacteria</taxon>
        <taxon>Pseudomonadati</taxon>
        <taxon>Pseudomonadota</taxon>
        <taxon>Alphaproteobacteria</taxon>
        <taxon>Rhodospirillales</taxon>
        <taxon>Rhodospirillaceae</taxon>
        <taxon>Candidatus Endolissoclinum</taxon>
    </lineage>
</organism>
<dbReference type="KEGG" id="thal:A1OE_61"/>
<gene>
    <name evidence="1" type="ORF">A1OE_61</name>
</gene>
<dbReference type="Proteomes" id="UP000010077">
    <property type="component" value="Chromosome"/>
</dbReference>
<name>K7YFB4_9PROT</name>
<dbReference type="STRING" id="1193729.A1OE_61"/>
<dbReference type="EMBL" id="CP003539">
    <property type="protein sequence ID" value="AFX98275.1"/>
    <property type="molecule type" value="Genomic_DNA"/>
</dbReference>
<dbReference type="HOGENOM" id="CLU_3005540_0_0_5"/>
<accession>K7YFB4</accession>
<sequence length="56" mass="6722">MTKLTSFSKVRMQKLKNIISYKLQFLHYGVRGFYLFLLYRKFILKSPLAMLCVAWS</sequence>
<evidence type="ECO:0000313" key="1">
    <source>
        <dbReference type="EMBL" id="AFX98275.1"/>
    </source>
</evidence>
<protein>
    <submittedName>
        <fullName evidence="1">Uncharacterized protein</fullName>
    </submittedName>
</protein>
<dbReference type="AlphaFoldDB" id="K7YFB4"/>